<evidence type="ECO:0000313" key="3">
    <source>
        <dbReference type="Proteomes" id="UP000275408"/>
    </source>
</evidence>
<comment type="caution">
    <text evidence="2">The sequence shown here is derived from an EMBL/GenBank/DDBJ whole genome shotgun (WGS) entry which is preliminary data.</text>
</comment>
<proteinExistence type="predicted"/>
<dbReference type="AlphaFoldDB" id="A0A3M6UH51"/>
<organism evidence="2 3">
    <name type="scientific">Pocillopora damicornis</name>
    <name type="common">Cauliflower coral</name>
    <name type="synonym">Millepora damicornis</name>
    <dbReference type="NCBI Taxonomy" id="46731"/>
    <lineage>
        <taxon>Eukaryota</taxon>
        <taxon>Metazoa</taxon>
        <taxon>Cnidaria</taxon>
        <taxon>Anthozoa</taxon>
        <taxon>Hexacorallia</taxon>
        <taxon>Scleractinia</taxon>
        <taxon>Astrocoeniina</taxon>
        <taxon>Pocilloporidae</taxon>
        <taxon>Pocillopora</taxon>
    </lineage>
</organism>
<keyword evidence="3" id="KW-1185">Reference proteome</keyword>
<protein>
    <submittedName>
        <fullName evidence="2">Uncharacterized protein</fullName>
    </submittedName>
</protein>
<reference evidence="2 3" key="1">
    <citation type="journal article" date="2018" name="Sci. Rep.">
        <title>Comparative analysis of the Pocillopora damicornis genome highlights role of immune system in coral evolution.</title>
        <authorList>
            <person name="Cunning R."/>
            <person name="Bay R.A."/>
            <person name="Gillette P."/>
            <person name="Baker A.C."/>
            <person name="Traylor-Knowles N."/>
        </authorList>
    </citation>
    <scope>NUCLEOTIDE SEQUENCE [LARGE SCALE GENOMIC DNA]</scope>
    <source>
        <strain evidence="2">RSMAS</strain>
        <tissue evidence="2">Whole animal</tissue>
    </source>
</reference>
<evidence type="ECO:0000313" key="2">
    <source>
        <dbReference type="EMBL" id="RMX52997.1"/>
    </source>
</evidence>
<name>A0A3M6UH51_POCDA</name>
<sequence length="183" mass="20729">TVAALAPFGFVEPRIGQPSFVQPSSSSTASVQSPSPSPSPPESIEEEPARPKTGRGYGKWSEQEEMLLVQLRFCEKPHRKGQRQDQFGAQFEQSLAMFGQNKKRERKSKQRDERKCAKTSKAPRKEHEDEESALSHETVETLQSQGEKLTGALEAMVKNQMQQLQLMNQFMNTFMQAMQLKDK</sequence>
<accession>A0A3M6UH51</accession>
<feature type="region of interest" description="Disordered" evidence="1">
    <location>
        <begin position="14"/>
        <end position="61"/>
    </location>
</feature>
<feature type="non-terminal residue" evidence="2">
    <location>
        <position position="1"/>
    </location>
</feature>
<evidence type="ECO:0000256" key="1">
    <source>
        <dbReference type="SAM" id="MobiDB-lite"/>
    </source>
</evidence>
<dbReference type="EMBL" id="RCHS01001535">
    <property type="protein sequence ID" value="RMX52997.1"/>
    <property type="molecule type" value="Genomic_DNA"/>
</dbReference>
<gene>
    <name evidence="2" type="ORF">pdam_00024239</name>
</gene>
<feature type="compositionally biased region" description="Polar residues" evidence="1">
    <location>
        <begin position="84"/>
        <end position="93"/>
    </location>
</feature>
<dbReference type="Proteomes" id="UP000275408">
    <property type="component" value="Unassembled WGS sequence"/>
</dbReference>
<feature type="compositionally biased region" description="Basic and acidic residues" evidence="1">
    <location>
        <begin position="123"/>
        <end position="139"/>
    </location>
</feature>
<feature type="compositionally biased region" description="Low complexity" evidence="1">
    <location>
        <begin position="18"/>
        <end position="34"/>
    </location>
</feature>
<feature type="region of interest" description="Disordered" evidence="1">
    <location>
        <begin position="77"/>
        <end position="146"/>
    </location>
</feature>